<dbReference type="PROSITE" id="PS50003">
    <property type="entry name" value="PH_DOMAIN"/>
    <property type="match status" value="1"/>
</dbReference>
<comment type="function">
    <text evidence="15">Ribosome biogenesis factor. Involved in nucleolar processing of pre-18S ribosomal RNA. Required for optimal pre-ribosomal RNA transcription by RNA polymerase I. Part of the small subunit (SSU) processome, first precursor of the small eukaryotic ribosomal subunit. During the assembly of the SSU processome in the nucleolus, many ribosome biogenesis factors, an RNA chaperone and ribosomal proteins associate with the nascent pre-rRNA and work in concert to generate RNA folding, modifications, rearrangements and cleavage as well as targeted degradation of pre-ribosomal RNA by the RNA exosome.</text>
</comment>
<keyword evidence="8" id="KW-0344">Guanine-nucleotide releasing factor</keyword>
<feature type="repeat" description="WD" evidence="17">
    <location>
        <begin position="244"/>
        <end position="285"/>
    </location>
</feature>
<dbReference type="Gene3D" id="3.30.60.20">
    <property type="match status" value="1"/>
</dbReference>
<evidence type="ECO:0000256" key="17">
    <source>
        <dbReference type="PROSITE-ProRule" id="PRU00221"/>
    </source>
</evidence>
<dbReference type="InterPro" id="IPR051632">
    <property type="entry name" value="Rho_GEF"/>
</dbReference>
<feature type="compositionally biased region" description="Polar residues" evidence="19">
    <location>
        <begin position="1309"/>
        <end position="1320"/>
    </location>
</feature>
<feature type="compositionally biased region" description="Low complexity" evidence="19">
    <location>
        <begin position="958"/>
        <end position="967"/>
    </location>
</feature>
<feature type="region of interest" description="Disordered" evidence="19">
    <location>
        <begin position="1261"/>
        <end position="1358"/>
    </location>
</feature>
<dbReference type="InterPro" id="IPR035899">
    <property type="entry name" value="DBL_dom_sf"/>
</dbReference>
<dbReference type="InterPro" id="IPR036770">
    <property type="entry name" value="Ankyrin_rpt-contain_sf"/>
</dbReference>
<keyword evidence="7 17" id="KW-0853">WD repeat</keyword>
<dbReference type="SUPFAM" id="SSF57889">
    <property type="entry name" value="Cysteine-rich domain"/>
    <property type="match status" value="1"/>
</dbReference>
<evidence type="ECO:0000256" key="11">
    <source>
        <dbReference type="ARBA" id="ARBA00022771"/>
    </source>
</evidence>
<dbReference type="Proteomes" id="UP001187415">
    <property type="component" value="Unassembled WGS sequence"/>
</dbReference>
<dbReference type="SUPFAM" id="SSF50729">
    <property type="entry name" value="PH domain-like"/>
    <property type="match status" value="1"/>
</dbReference>
<evidence type="ECO:0000259" key="21">
    <source>
        <dbReference type="PROSITE" id="PS50010"/>
    </source>
</evidence>
<dbReference type="SUPFAM" id="SSF48065">
    <property type="entry name" value="DBL homology domain (DH-domain)"/>
    <property type="match status" value="1"/>
</dbReference>
<dbReference type="PANTHER" id="PTHR13944">
    <property type="entry name" value="AGAP007712-PA"/>
    <property type="match status" value="1"/>
</dbReference>
<dbReference type="InterPro" id="IPR018983">
    <property type="entry name" value="U3_snoRNA-assocProt_15_C"/>
</dbReference>
<dbReference type="PROSITE" id="PS50082">
    <property type="entry name" value="WD_REPEATS_2"/>
    <property type="match status" value="2"/>
</dbReference>
<evidence type="ECO:0000256" key="1">
    <source>
        <dbReference type="ARBA" id="ARBA00004496"/>
    </source>
</evidence>
<evidence type="ECO:0000256" key="2">
    <source>
        <dbReference type="ARBA" id="ARBA00004604"/>
    </source>
</evidence>
<evidence type="ECO:0000256" key="4">
    <source>
        <dbReference type="ARBA" id="ARBA00022490"/>
    </source>
</evidence>
<organism evidence="23 24">
    <name type="scientific">Channa striata</name>
    <name type="common">Snakehead murrel</name>
    <name type="synonym">Ophicephalus striatus</name>
    <dbReference type="NCBI Taxonomy" id="64152"/>
    <lineage>
        <taxon>Eukaryota</taxon>
        <taxon>Metazoa</taxon>
        <taxon>Chordata</taxon>
        <taxon>Craniata</taxon>
        <taxon>Vertebrata</taxon>
        <taxon>Euteleostomi</taxon>
        <taxon>Actinopterygii</taxon>
        <taxon>Neopterygii</taxon>
        <taxon>Teleostei</taxon>
        <taxon>Neoteleostei</taxon>
        <taxon>Acanthomorphata</taxon>
        <taxon>Anabantaria</taxon>
        <taxon>Anabantiformes</taxon>
        <taxon>Channoidei</taxon>
        <taxon>Channidae</taxon>
        <taxon>Channa</taxon>
    </lineage>
</organism>
<sequence>MASFKPTKIQVYPKLGEKVTQDTLYWKNYKAPIQIKEFGAITSIDYSPVAPHNFAVTAFTRIHIYGPFSQEPVKSFTRFKDTAYCGRFRSDGQLLVAGCEDSVVRLFDVSGKVALRMFKGHTKAVHVTDFTSDRYQILTGSDDYSCRLWDIPNSTELTSYREHTDYIRCGVTSKLTRDLFITGSYDHTLKLFDARVDKSVMTMDHGQPVESLLLYPSEGLVVSAGGRYVKVWDLLKGGQPLVSLKNHHKTVTCLCLSSNGQRLLSASLDRHVKVYNTTNYKVVHNFDYAASILSLALAPDDESIVVGMTNSILSIKHRKSPEESKEISTQQRRRPSYRVFMKGKNYVPKQDDFLVSKPVKQHLAKYDKELKKFNVSKALDTALESWIRLRKPEVTVAVIKELDRRGTLKNALAGRDEQGVSRLLNFLIGNLVDPRFAPVLVTAAEMILDIYQSVIGQSAVVDRQLLRLQELLEREIDYQQDLLEVLGMLDTMFASALPRKEVPCSSISRSNGLTQGEATPAVEIVAVQMELSRRKVPLYGQAKVFALLEGLDSVPEDTEVYVVLEGSTLVHVIRAQSDVMLCFIVPGHNLAEVVSVQAYLCSETTPLIWVGGASLEYVQDDAQDLAEHLVINGHSLSVTDHTELRSLFNLGRQSSRCAMDCRVALAMANLDIPQDWNVLGIGHSPRESPLHLAVRWGMCRLAELLLCQPGGLMAVSLPNEEGVTPLQLAQAAGDTELLELLTHPPNPLATPPAGLTQVWADRSRLLRFCHDTDNLTLTVRQNLRWSSAESRHADILLLRDRLRDEDFLREIKALRRERVETAIGKEELVDDPAENELYPDINGENSAVEENDFEEQLMFCLNEEDEDDDLSQSDSEKNQSIRESQPLSPTLAAAARLSAMMHGKDRVYANAMLVDQVDGADIKYHSPGEEEEANHASYVGSPCWDSLSRTSPDSGNCSQSHHPSSPHSGERDNHRELSPRTSPPSPVAISPSFPSSPLASAFRLFEGAQRRQALLCQPVSPALNRRGCSSTETGRALSPSLECDSGEEDILGHSYPCSSLKQQSILRSSSGEERDSFDTSPDLNSTHKFAKSPEEAEVRLRSYSYSSPKAKLSRPLLNRDAASTDLAEEQRALSLIETPREKRIEDEEWDKYIIPSKIESEKYKVSRTFSFLKSRMSSTRNKTKVKGKEVKEGKEKTVTINGHQFVPVSQCGPTLCVACDKSVSGKELIQCSNCFLNVHKSCRESVAACGKKPQERNALQMKSKSLSLPQNSVKDNSPASIFSSSSSSSSSSQPTVAREKRETVVPISKSLSVSTDNRQLSDAPDGECGATVCANSSLSDEGTPVTAAPPSTEPPIKTNEALDAPLLSDMSADVLGLEAESWSLVVSPEFCRQHDRHTVKRQEVIYELMQTELHHIQTLTVMSEVFRRGMLEELQMDLDCVSRIFPCLDPLLIFHRNLFGLLQERRQAATRPDNPRNYLIHQIGDILLRQFSDENADKMKQVYGEFCSHHTEAVNIFKELQQQNKKLQNFVRQQSNNSLVRRREVPEFILLVTQRITKYPVLLERILKYTQEGSQEHSDLSSALAQIRDVITTVDLTVSKYEKCQELQEVLARLENKSFAKLKNSKVFRKQDLHCTHRALQHKGLVYWKTATGRLKDTLALLLTDVLVFLQEKDQRFIFAAVDQKPPVIPLQKLIVREVANEERGMFLISASSVGPEMYEVHTATREERNAWMKHIRQAVESCPEEEEEEEQNTETEEARRATEVRVQRITNFQETLLCQDQRICNTLEEKLQLYAELTELTLRSPEPVPHRHLLVQPDSDSETPRPASSLLTAALREAENLINILQAHDGLSVQSQNSPDKGPGCFSYNSHGSSIQESPSEPDYLSTLSMSSTSLGSDSDSTGLDSVLWSSAVELRRGDTKATFLKVIESVQSLTQLLYSLQATITLQDSCCEVQKLLLQERERPQLRTLTSLQSSMEQEKLRSIDKKKEEVERKGLDRKKEEVDEVQKLHAKLKQDQQRWDRECLARDKQQSEQESVLEQREQQCLLDAERLRCERDELQAQLLEYRQNLDRLREGQRSVESEKEKIEAQHRLLQSWRHSRQSSLPVTIPLDRYKVSNHSRSGSLDGNCSAYSNEAALLASLQQNHQHQLLLKNHDGSLHSASYTANLGLSANLYNSLNTLLSQAHSKQPPDGLTHTNYSNNHGRPLPLNDSVLPFSSRVTAQGTNNNLSPPLDKRSLGPWSSEVTGLGLYEDDNSSSPSLTPLLPPQTYLSLEGQNRVEGGEENIVYL</sequence>
<evidence type="ECO:0000256" key="15">
    <source>
        <dbReference type="ARBA" id="ARBA00045437"/>
    </source>
</evidence>
<dbReference type="Gene3D" id="1.25.40.20">
    <property type="entry name" value="Ankyrin repeat-containing domain"/>
    <property type="match status" value="1"/>
</dbReference>
<feature type="compositionally biased region" description="Acidic residues" evidence="19">
    <location>
        <begin position="1743"/>
        <end position="1756"/>
    </location>
</feature>
<dbReference type="Pfam" id="PF09384">
    <property type="entry name" value="UTP15_C"/>
    <property type="match status" value="1"/>
</dbReference>
<dbReference type="InterPro" id="IPR015943">
    <property type="entry name" value="WD40/YVTN_repeat-like_dom_sf"/>
</dbReference>
<dbReference type="Pfam" id="PF00130">
    <property type="entry name" value="C1_1"/>
    <property type="match status" value="1"/>
</dbReference>
<dbReference type="PANTHER" id="PTHR13944:SF22">
    <property type="entry name" value="RHO GUANINE NUCLEOTIDE EXCHANGE FACTOR 28"/>
    <property type="match status" value="1"/>
</dbReference>
<feature type="region of interest" description="Disordered" evidence="19">
    <location>
        <begin position="865"/>
        <end position="889"/>
    </location>
</feature>
<feature type="repeat" description="WD" evidence="17">
    <location>
        <begin position="118"/>
        <end position="159"/>
    </location>
</feature>
<dbReference type="FunFam" id="2.30.29.30:FF:000021">
    <property type="entry name" value="Rho guanine nucleotide exchange factor 2"/>
    <property type="match status" value="1"/>
</dbReference>
<reference evidence="23" key="1">
    <citation type="submission" date="2023-07" db="EMBL/GenBank/DDBJ databases">
        <title>Chromosome-level Genome Assembly of Striped Snakehead (Channa striata).</title>
        <authorList>
            <person name="Liu H."/>
        </authorList>
    </citation>
    <scope>NUCLEOTIDE SEQUENCE</scope>
    <source>
        <strain evidence="23">Gz</strain>
        <tissue evidence="23">Muscle</tissue>
    </source>
</reference>
<dbReference type="GO" id="GO:0006364">
    <property type="term" value="P:rRNA processing"/>
    <property type="evidence" value="ECO:0007669"/>
    <property type="project" value="UniProtKB-KW"/>
</dbReference>
<dbReference type="SUPFAM" id="SSF48403">
    <property type="entry name" value="Ankyrin repeat"/>
    <property type="match status" value="1"/>
</dbReference>
<protein>
    <recommendedName>
        <fullName evidence="3">U3 small nucleolar RNA-associated protein 15 homolog</fullName>
    </recommendedName>
</protein>
<feature type="region of interest" description="Disordered" evidence="19">
    <location>
        <begin position="1062"/>
        <end position="1092"/>
    </location>
</feature>
<accession>A0AA88ML39</accession>
<keyword evidence="12" id="KW-0862">Zinc</keyword>
<evidence type="ECO:0000256" key="13">
    <source>
        <dbReference type="ARBA" id="ARBA00023054"/>
    </source>
</evidence>
<evidence type="ECO:0000256" key="3">
    <source>
        <dbReference type="ARBA" id="ARBA00018260"/>
    </source>
</evidence>
<dbReference type="CDD" id="cd14680">
    <property type="entry name" value="PH_p190RhoGEF"/>
    <property type="match status" value="1"/>
</dbReference>
<keyword evidence="14" id="KW-0539">Nucleus</keyword>
<dbReference type="InterPro" id="IPR037819">
    <property type="entry name" value="ARHGEF28_PH"/>
</dbReference>
<feature type="compositionally biased region" description="Polar residues" evidence="19">
    <location>
        <begin position="1261"/>
        <end position="1282"/>
    </location>
</feature>
<feature type="region of interest" description="Disordered" evidence="19">
    <location>
        <begin position="1025"/>
        <end position="1045"/>
    </location>
</feature>
<dbReference type="InterPro" id="IPR002219">
    <property type="entry name" value="PKC_DAG/PE"/>
</dbReference>
<evidence type="ECO:0000256" key="5">
    <source>
        <dbReference type="ARBA" id="ARBA00022552"/>
    </source>
</evidence>
<dbReference type="PROSITE" id="PS50081">
    <property type="entry name" value="ZF_DAG_PE_2"/>
    <property type="match status" value="1"/>
</dbReference>
<keyword evidence="4" id="KW-0963">Cytoplasm</keyword>
<feature type="compositionally biased region" description="Polar residues" evidence="19">
    <location>
        <begin position="1868"/>
        <end position="1880"/>
    </location>
</feature>
<feature type="domain" description="Phorbol-ester/DAG-type" evidence="22">
    <location>
        <begin position="1202"/>
        <end position="1249"/>
    </location>
</feature>
<evidence type="ECO:0000256" key="10">
    <source>
        <dbReference type="ARBA" id="ARBA00022737"/>
    </source>
</evidence>
<dbReference type="PROSITE" id="PS00678">
    <property type="entry name" value="WD_REPEATS_1"/>
    <property type="match status" value="1"/>
</dbReference>
<dbReference type="Pfam" id="PF00400">
    <property type="entry name" value="WD40"/>
    <property type="match status" value="3"/>
</dbReference>
<feature type="compositionally biased region" description="Polar residues" evidence="19">
    <location>
        <begin position="2223"/>
        <end position="2232"/>
    </location>
</feature>
<dbReference type="InterPro" id="IPR041020">
    <property type="entry name" value="PH_16"/>
</dbReference>
<keyword evidence="6" id="KW-0597">Phosphoprotein</keyword>
<dbReference type="SUPFAM" id="SSF50978">
    <property type="entry name" value="WD40 repeat-like"/>
    <property type="match status" value="1"/>
</dbReference>
<feature type="compositionally biased region" description="Low complexity" evidence="19">
    <location>
        <begin position="1886"/>
        <end position="1903"/>
    </location>
</feature>
<feature type="compositionally biased region" description="Polar residues" evidence="19">
    <location>
        <begin position="1078"/>
        <end position="1087"/>
    </location>
</feature>
<feature type="region of interest" description="Disordered" evidence="19">
    <location>
        <begin position="949"/>
        <end position="992"/>
    </location>
</feature>
<evidence type="ECO:0000256" key="14">
    <source>
        <dbReference type="ARBA" id="ARBA00023242"/>
    </source>
</evidence>
<dbReference type="Pfam" id="PF17838">
    <property type="entry name" value="PH_16"/>
    <property type="match status" value="1"/>
</dbReference>
<keyword evidence="13 18" id="KW-0175">Coiled coil</keyword>
<feature type="domain" description="PH" evidence="20">
    <location>
        <begin position="1639"/>
        <end position="1741"/>
    </location>
</feature>
<dbReference type="InterPro" id="IPR019775">
    <property type="entry name" value="WD40_repeat_CS"/>
</dbReference>
<evidence type="ECO:0000313" key="24">
    <source>
        <dbReference type="Proteomes" id="UP001187415"/>
    </source>
</evidence>
<comment type="subunit">
    <text evidence="16">Part of the small subunit (SSU) processome, composed of more than 70 proteins and the RNA chaperone small nucleolar RNA (snoRNA) U3. May be a component of the proposed t-UTP subcomplex of the ribosomal small subunit (SSU) processome.</text>
</comment>
<keyword evidence="24" id="KW-1185">Reference proteome</keyword>
<dbReference type="PROSITE" id="PS00479">
    <property type="entry name" value="ZF_DAG_PE_1"/>
    <property type="match status" value="1"/>
</dbReference>
<dbReference type="CDD" id="cd00200">
    <property type="entry name" value="WD40"/>
    <property type="match status" value="1"/>
</dbReference>
<feature type="compositionally biased region" description="Low complexity" evidence="19">
    <location>
        <begin position="1283"/>
        <end position="1292"/>
    </location>
</feature>
<gene>
    <name evidence="23" type="ORF">Q5P01_015079</name>
</gene>
<dbReference type="GO" id="GO:0005085">
    <property type="term" value="F:guanyl-nucleotide exchange factor activity"/>
    <property type="evidence" value="ECO:0007669"/>
    <property type="project" value="UniProtKB-KW"/>
</dbReference>
<evidence type="ECO:0000256" key="7">
    <source>
        <dbReference type="ARBA" id="ARBA00022574"/>
    </source>
</evidence>
<comment type="subcellular location">
    <subcellularLocation>
        <location evidence="1">Cytoplasm</location>
    </subcellularLocation>
    <subcellularLocation>
        <location evidence="2">Nucleus</location>
        <location evidence="2">Nucleolus</location>
    </subcellularLocation>
</comment>
<feature type="region of interest" description="Disordered" evidence="19">
    <location>
        <begin position="2187"/>
        <end position="2215"/>
    </location>
</feature>
<dbReference type="InterPro" id="IPR046349">
    <property type="entry name" value="C1-like_sf"/>
</dbReference>
<dbReference type="SMART" id="SM00325">
    <property type="entry name" value="RhoGEF"/>
    <property type="match status" value="1"/>
</dbReference>
<evidence type="ECO:0000259" key="22">
    <source>
        <dbReference type="PROSITE" id="PS50081"/>
    </source>
</evidence>
<evidence type="ECO:0000256" key="12">
    <source>
        <dbReference type="ARBA" id="ARBA00022833"/>
    </source>
</evidence>
<dbReference type="Pfam" id="PF00621">
    <property type="entry name" value="RhoGEF"/>
    <property type="match status" value="1"/>
</dbReference>
<evidence type="ECO:0000256" key="19">
    <source>
        <dbReference type="SAM" id="MobiDB-lite"/>
    </source>
</evidence>
<dbReference type="GO" id="GO:0005737">
    <property type="term" value="C:cytoplasm"/>
    <property type="evidence" value="ECO:0007669"/>
    <property type="project" value="UniProtKB-SubCell"/>
</dbReference>
<evidence type="ECO:0000256" key="6">
    <source>
        <dbReference type="ARBA" id="ARBA00022553"/>
    </source>
</evidence>
<dbReference type="GO" id="GO:0035023">
    <property type="term" value="P:regulation of Rho protein signal transduction"/>
    <property type="evidence" value="ECO:0007669"/>
    <property type="project" value="TreeGrafter"/>
</dbReference>
<dbReference type="InterPro" id="IPR001680">
    <property type="entry name" value="WD40_rpt"/>
</dbReference>
<proteinExistence type="predicted"/>
<feature type="region of interest" description="Disordered" evidence="19">
    <location>
        <begin position="2223"/>
        <end position="2242"/>
    </location>
</feature>
<dbReference type="Gene3D" id="2.130.10.10">
    <property type="entry name" value="YVTN repeat-like/Quinoprotein amine dehydrogenase"/>
    <property type="match status" value="2"/>
</dbReference>
<dbReference type="Gene3D" id="2.30.29.30">
    <property type="entry name" value="Pleckstrin-homology domain (PH domain)/Phosphotyrosine-binding domain (PTB)"/>
    <property type="match status" value="1"/>
</dbReference>
<feature type="region of interest" description="Disordered" evidence="19">
    <location>
        <begin position="1854"/>
        <end position="1903"/>
    </location>
</feature>
<evidence type="ECO:0000256" key="9">
    <source>
        <dbReference type="ARBA" id="ARBA00022723"/>
    </source>
</evidence>
<feature type="domain" description="DH" evidence="21">
    <location>
        <begin position="1400"/>
        <end position="1597"/>
    </location>
</feature>
<keyword evidence="11" id="KW-0863">Zinc-finger</keyword>
<evidence type="ECO:0000313" key="23">
    <source>
        <dbReference type="EMBL" id="KAK2837867.1"/>
    </source>
</evidence>
<evidence type="ECO:0000259" key="20">
    <source>
        <dbReference type="PROSITE" id="PS50003"/>
    </source>
</evidence>
<evidence type="ECO:0000256" key="16">
    <source>
        <dbReference type="ARBA" id="ARBA00064469"/>
    </source>
</evidence>
<dbReference type="InterPro" id="IPR001849">
    <property type="entry name" value="PH_domain"/>
</dbReference>
<dbReference type="PROSITE" id="PS50294">
    <property type="entry name" value="WD_REPEATS_REGION"/>
    <property type="match status" value="2"/>
</dbReference>
<dbReference type="SMART" id="SM00320">
    <property type="entry name" value="WD40"/>
    <property type="match status" value="6"/>
</dbReference>
<feature type="coiled-coil region" evidence="18">
    <location>
        <begin position="1998"/>
        <end position="2092"/>
    </location>
</feature>
<name>A0AA88ML39_CHASR</name>
<feature type="compositionally biased region" description="Basic and acidic residues" evidence="19">
    <location>
        <begin position="968"/>
        <end position="978"/>
    </location>
</feature>
<comment type="caution">
    <text evidence="23">The sequence shown here is derived from an EMBL/GenBank/DDBJ whole genome shotgun (WGS) entry which is preliminary data.</text>
</comment>
<feature type="region of interest" description="Disordered" evidence="19">
    <location>
        <begin position="1741"/>
        <end position="1761"/>
    </location>
</feature>
<keyword evidence="10" id="KW-0677">Repeat</keyword>
<dbReference type="GO" id="GO:0005730">
    <property type="term" value="C:nucleolus"/>
    <property type="evidence" value="ECO:0007669"/>
    <property type="project" value="UniProtKB-SubCell"/>
</dbReference>
<keyword evidence="9" id="KW-0479">Metal-binding</keyword>
<dbReference type="InterPro" id="IPR036322">
    <property type="entry name" value="WD40_repeat_dom_sf"/>
</dbReference>
<dbReference type="PROSITE" id="PS50010">
    <property type="entry name" value="DH_2"/>
    <property type="match status" value="1"/>
</dbReference>
<dbReference type="InterPro" id="IPR000219">
    <property type="entry name" value="DH_dom"/>
</dbReference>
<dbReference type="FunFam" id="1.20.900.10:FF:000004">
    <property type="entry name" value="Rho guanine nucleotide exchange factor 2"/>
    <property type="match status" value="1"/>
</dbReference>
<keyword evidence="5" id="KW-0698">rRNA processing</keyword>
<dbReference type="InterPro" id="IPR011993">
    <property type="entry name" value="PH-like_dom_sf"/>
</dbReference>
<dbReference type="SMART" id="SM00233">
    <property type="entry name" value="PH"/>
    <property type="match status" value="1"/>
</dbReference>
<evidence type="ECO:0000256" key="18">
    <source>
        <dbReference type="SAM" id="Coils"/>
    </source>
</evidence>
<dbReference type="Gene3D" id="1.20.900.10">
    <property type="entry name" value="Dbl homology (DH) domain"/>
    <property type="match status" value="1"/>
</dbReference>
<dbReference type="EMBL" id="JAUPFM010000011">
    <property type="protein sequence ID" value="KAK2837867.1"/>
    <property type="molecule type" value="Genomic_DNA"/>
</dbReference>
<feature type="region of interest" description="Disordered" evidence="19">
    <location>
        <begin position="1809"/>
        <end position="1829"/>
    </location>
</feature>
<dbReference type="SMART" id="SM00109">
    <property type="entry name" value="C1"/>
    <property type="match status" value="1"/>
</dbReference>
<dbReference type="CDD" id="cd00160">
    <property type="entry name" value="RhoGEF"/>
    <property type="match status" value="1"/>
</dbReference>
<dbReference type="GO" id="GO:0008270">
    <property type="term" value="F:zinc ion binding"/>
    <property type="evidence" value="ECO:0007669"/>
    <property type="project" value="UniProtKB-KW"/>
</dbReference>
<evidence type="ECO:0000256" key="8">
    <source>
        <dbReference type="ARBA" id="ARBA00022658"/>
    </source>
</evidence>
<dbReference type="FunFam" id="2.130.10.10:FF:000978">
    <property type="entry name" value="U3 small nucleolar RNA-associated protein 15 homolog"/>
    <property type="match status" value="1"/>
</dbReference>
<dbReference type="FunFam" id="2.130.10.10:FF:002886">
    <property type="entry name" value="U3 small nucleolar RNA-associated protein 15 homolog"/>
    <property type="match status" value="1"/>
</dbReference>